<dbReference type="Gene3D" id="3.40.109.10">
    <property type="entry name" value="NADH Oxidase"/>
    <property type="match status" value="1"/>
</dbReference>
<evidence type="ECO:0000256" key="1">
    <source>
        <dbReference type="SAM" id="Phobius"/>
    </source>
</evidence>
<dbReference type="RefSeq" id="WP_071174789.1">
    <property type="nucleotide sequence ID" value="NZ_CP017830.1"/>
</dbReference>
<dbReference type="Proteomes" id="UP000179284">
    <property type="component" value="Chromosome II"/>
</dbReference>
<accession>A0A1D9NX71</accession>
<dbReference type="SUPFAM" id="SSF55469">
    <property type="entry name" value="FMN-dependent nitroreductase-like"/>
    <property type="match status" value="1"/>
</dbReference>
<feature type="transmembrane region" description="Helical" evidence="1">
    <location>
        <begin position="6"/>
        <end position="22"/>
    </location>
</feature>
<keyword evidence="1" id="KW-0812">Transmembrane</keyword>
<protein>
    <recommendedName>
        <fullName evidence="4">Nitroreductase family protein</fullName>
    </recommendedName>
</protein>
<keyword evidence="1" id="KW-1133">Transmembrane helix</keyword>
<keyword evidence="1" id="KW-0472">Membrane</keyword>
<evidence type="ECO:0000313" key="2">
    <source>
        <dbReference type="EMBL" id="AOZ94957.1"/>
    </source>
</evidence>
<dbReference type="AlphaFoldDB" id="A0A1D9NX71"/>
<sequence>MKLRYFVIVVVVIILIVLFLLGKRVDVRTNKHVAELDEELQEILYLGSLAPNSHNIQSWKIEIYPGENYLTICLDESRRLKVVDPKDRELYISLGCYVETLIKSFSAYGYETKYEICQDENYVRLEYSKTSGVIDKELISIITKRHTDKRAFDRSVGISEKEYSYIDENNRGIYFFSVGDNKFDLIKSETLEAYTEQAYNKEVAAELSSWLRFSDKEALDQKDGLPAEQLGISGIKKMLYYLSTNHESAQGESFAKQGITTTKNQLDGCTGFVIVNSVDSAKELILCGMKTVDLWLDLTKDSISVQPMSYAIECVEYRETLEKELGIANIQMILRVGYTADYGKNAAIRRDLADYISVK</sequence>
<keyword evidence="3" id="KW-1185">Reference proteome</keyword>
<dbReference type="KEGG" id="bhu:bhn_III009"/>
<dbReference type="OrthoDB" id="5149792at2"/>
<gene>
    <name evidence="2" type="ORF">bhn_III009</name>
</gene>
<dbReference type="GO" id="GO:0016491">
    <property type="term" value="F:oxidoreductase activity"/>
    <property type="evidence" value="ECO:0007669"/>
    <property type="project" value="InterPro"/>
</dbReference>
<name>A0A1D9NX71_9FIRM</name>
<dbReference type="EMBL" id="CP017830">
    <property type="protein sequence ID" value="AOZ94957.1"/>
    <property type="molecule type" value="Genomic_DNA"/>
</dbReference>
<dbReference type="InterPro" id="IPR000415">
    <property type="entry name" value="Nitroreductase-like"/>
</dbReference>
<proteinExistence type="predicted"/>
<reference evidence="3" key="1">
    <citation type="submission" date="2016-10" db="EMBL/GenBank/DDBJ databases">
        <title>The complete genome sequence of the rumen bacterium Butyrivibrio hungatei MB2003.</title>
        <authorList>
            <person name="Palevich N."/>
            <person name="Kelly W.J."/>
            <person name="Leahy S.C."/>
            <person name="Altermann E."/>
            <person name="Rakonjac J."/>
            <person name="Attwood G.T."/>
        </authorList>
    </citation>
    <scope>NUCLEOTIDE SEQUENCE [LARGE SCALE GENOMIC DNA]</scope>
    <source>
        <strain evidence="3">MB2003</strain>
    </source>
</reference>
<evidence type="ECO:0000313" key="3">
    <source>
        <dbReference type="Proteomes" id="UP000179284"/>
    </source>
</evidence>
<evidence type="ECO:0008006" key="4">
    <source>
        <dbReference type="Google" id="ProtNLM"/>
    </source>
</evidence>
<organism evidence="2 3">
    <name type="scientific">Butyrivibrio hungatei</name>
    <dbReference type="NCBI Taxonomy" id="185008"/>
    <lineage>
        <taxon>Bacteria</taxon>
        <taxon>Bacillati</taxon>
        <taxon>Bacillota</taxon>
        <taxon>Clostridia</taxon>
        <taxon>Lachnospirales</taxon>
        <taxon>Lachnospiraceae</taxon>
        <taxon>Butyrivibrio</taxon>
    </lineage>
</organism>